<evidence type="ECO:0000256" key="1">
    <source>
        <dbReference type="ARBA" id="ARBA00022676"/>
    </source>
</evidence>
<feature type="domain" description="Glycosyltransferase subfamily 4-like N-terminal" evidence="4">
    <location>
        <begin position="13"/>
        <end position="162"/>
    </location>
</feature>
<dbReference type="AlphaFoldDB" id="W9ANE6"/>
<evidence type="ECO:0000313" key="6">
    <source>
        <dbReference type="Proteomes" id="UP000028870"/>
    </source>
</evidence>
<sequence length="374" mass="41069">MRVCFFIASLDGGGAQRQCIALLNALQHVRDVETHLILLGPGTFDDRLDTSQLTVHRTQVRNFGSPAALAFAVRTLRRVRPDLVISWLHPADIWSFAATRIVRVPWIMTERGSVYPGTVVFKVRNRIGRRAPTTIIANSSKGQRYWADLAPRCSVRMIPNMVIDGAVGGAPLTNRSHSDECLFVGRLEPEKNVGAMITAFARFAAVNEQAKLLICGKGSLSDDVVQTVHRLPNSERATILGFRHDIPDLMSRARIFLSFSRYEGMPNVVMEAAASGLPAVVSDIPEHRALLGDDYPFYVRLDSTPETSAAVLADAWMHGESAGPDIYSHARGVLATMTPERVVADYLTVFSEVIGQSSQGRKTPPVLTQAARVR</sequence>
<dbReference type="PANTHER" id="PTHR12526:SF638">
    <property type="entry name" value="SPORE COAT PROTEIN SA"/>
    <property type="match status" value="1"/>
</dbReference>
<reference evidence="5" key="2">
    <citation type="submission" date="2014-03" db="EMBL/GenBank/DDBJ databases">
        <authorList>
            <person name="Urmite Genomes"/>
        </authorList>
    </citation>
    <scope>NUCLEOTIDE SEQUENCE</scope>
    <source>
        <strain evidence="5">DSM 44829</strain>
    </source>
</reference>
<organism evidence="5 6">
    <name type="scientific">Mycolicibacterium cosmeticum</name>
    <dbReference type="NCBI Taxonomy" id="258533"/>
    <lineage>
        <taxon>Bacteria</taxon>
        <taxon>Bacillati</taxon>
        <taxon>Actinomycetota</taxon>
        <taxon>Actinomycetes</taxon>
        <taxon>Mycobacteriales</taxon>
        <taxon>Mycobacteriaceae</taxon>
        <taxon>Mycolicibacterium</taxon>
    </lineage>
</organism>
<keyword evidence="1" id="KW-0328">Glycosyltransferase</keyword>
<dbReference type="InterPro" id="IPR001296">
    <property type="entry name" value="Glyco_trans_1"/>
</dbReference>
<dbReference type="EMBL" id="CCBB010000001">
    <property type="protein sequence ID" value="CDO06998.1"/>
    <property type="molecule type" value="Genomic_DNA"/>
</dbReference>
<dbReference type="PANTHER" id="PTHR12526">
    <property type="entry name" value="GLYCOSYLTRANSFERASE"/>
    <property type="match status" value="1"/>
</dbReference>
<dbReference type="eggNOG" id="COG0438">
    <property type="taxonomic scope" value="Bacteria"/>
</dbReference>
<dbReference type="Pfam" id="PF13439">
    <property type="entry name" value="Glyco_transf_4"/>
    <property type="match status" value="1"/>
</dbReference>
<dbReference type="RefSeq" id="WP_036397184.1">
    <property type="nucleotide sequence ID" value="NZ_CCBB010000001.1"/>
</dbReference>
<dbReference type="SUPFAM" id="SSF53756">
    <property type="entry name" value="UDP-Glycosyltransferase/glycogen phosphorylase"/>
    <property type="match status" value="1"/>
</dbReference>
<dbReference type="Gene3D" id="3.40.50.2000">
    <property type="entry name" value="Glycogen Phosphorylase B"/>
    <property type="match status" value="2"/>
</dbReference>
<evidence type="ECO:0000259" key="4">
    <source>
        <dbReference type="Pfam" id="PF13439"/>
    </source>
</evidence>
<proteinExistence type="predicted"/>
<evidence type="ECO:0000256" key="2">
    <source>
        <dbReference type="ARBA" id="ARBA00022679"/>
    </source>
</evidence>
<keyword evidence="6" id="KW-1185">Reference proteome</keyword>
<feature type="domain" description="Glycosyl transferase family 1" evidence="3">
    <location>
        <begin position="180"/>
        <end position="294"/>
    </location>
</feature>
<dbReference type="Pfam" id="PF00534">
    <property type="entry name" value="Glycos_transf_1"/>
    <property type="match status" value="1"/>
</dbReference>
<accession>W9ANE6</accession>
<name>W9ANE6_MYCCO</name>
<protein>
    <submittedName>
        <fullName evidence="5">Glycosyltransferase</fullName>
    </submittedName>
</protein>
<keyword evidence="2" id="KW-0808">Transferase</keyword>
<dbReference type="GO" id="GO:0016757">
    <property type="term" value="F:glycosyltransferase activity"/>
    <property type="evidence" value="ECO:0007669"/>
    <property type="project" value="UniProtKB-KW"/>
</dbReference>
<dbReference type="Proteomes" id="UP000028870">
    <property type="component" value="Unassembled WGS sequence"/>
</dbReference>
<gene>
    <name evidence="5" type="ORF">BN977_01796</name>
</gene>
<evidence type="ECO:0000313" key="5">
    <source>
        <dbReference type="EMBL" id="CDO06998.1"/>
    </source>
</evidence>
<dbReference type="CDD" id="cd03811">
    <property type="entry name" value="GT4_GT28_WabH-like"/>
    <property type="match status" value="1"/>
</dbReference>
<evidence type="ECO:0000259" key="3">
    <source>
        <dbReference type="Pfam" id="PF00534"/>
    </source>
</evidence>
<dbReference type="STRING" id="258533.BN977_01796"/>
<comment type="caution">
    <text evidence="5">The sequence shown here is derived from an EMBL/GenBank/DDBJ whole genome shotgun (WGS) entry which is preliminary data.</text>
</comment>
<reference evidence="5" key="1">
    <citation type="submission" date="2014-03" db="EMBL/GenBank/DDBJ databases">
        <title>Draft Genome Sequence of Mycobacterium cosmeticum DSM 44829.</title>
        <authorList>
            <person name="Croce O."/>
            <person name="Robert C."/>
            <person name="Raoult D."/>
            <person name="Drancourt M."/>
        </authorList>
    </citation>
    <scope>NUCLEOTIDE SEQUENCE [LARGE SCALE GENOMIC DNA]</scope>
    <source>
        <strain evidence="5">DSM 44829</strain>
    </source>
</reference>
<dbReference type="InterPro" id="IPR028098">
    <property type="entry name" value="Glyco_trans_4-like_N"/>
</dbReference>